<protein>
    <recommendedName>
        <fullName evidence="2">Protein kinase domain-containing protein</fullName>
    </recommendedName>
</protein>
<dbReference type="AlphaFoldDB" id="A0AAU9XFR8"/>
<dbReference type="GO" id="GO:0043235">
    <property type="term" value="C:receptor complex"/>
    <property type="evidence" value="ECO:0007669"/>
    <property type="project" value="TreeGrafter"/>
</dbReference>
<comment type="caution">
    <text evidence="3">The sequence shown here is derived from an EMBL/GenBank/DDBJ whole genome shotgun (WGS) entry which is preliminary data.</text>
</comment>
<gene>
    <name evidence="3" type="ORF">PMEA_00023190</name>
</gene>
<dbReference type="InterPro" id="IPR001245">
    <property type="entry name" value="Ser-Thr/Tyr_kinase_cat_dom"/>
</dbReference>
<dbReference type="PANTHER" id="PTHR24416">
    <property type="entry name" value="TYROSINE-PROTEIN KINASE RECEPTOR"/>
    <property type="match status" value="1"/>
</dbReference>
<dbReference type="SUPFAM" id="SSF56112">
    <property type="entry name" value="Protein kinase-like (PK-like)"/>
    <property type="match status" value="3"/>
</dbReference>
<evidence type="ECO:0000256" key="1">
    <source>
        <dbReference type="SAM" id="MobiDB-lite"/>
    </source>
</evidence>
<dbReference type="Pfam" id="PF07714">
    <property type="entry name" value="PK_Tyr_Ser-Thr"/>
    <property type="match status" value="3"/>
</dbReference>
<evidence type="ECO:0000313" key="3">
    <source>
        <dbReference type="EMBL" id="CAH3146938.1"/>
    </source>
</evidence>
<dbReference type="InterPro" id="IPR050122">
    <property type="entry name" value="RTK"/>
</dbReference>
<dbReference type="Gene3D" id="1.10.510.10">
    <property type="entry name" value="Transferase(Phosphotransferase) domain 1"/>
    <property type="match status" value="3"/>
</dbReference>
<proteinExistence type="predicted"/>
<dbReference type="GO" id="GO:0004714">
    <property type="term" value="F:transmembrane receptor protein tyrosine kinase activity"/>
    <property type="evidence" value="ECO:0007669"/>
    <property type="project" value="TreeGrafter"/>
</dbReference>
<keyword evidence="4" id="KW-1185">Reference proteome</keyword>
<feature type="compositionally biased region" description="Basic and acidic residues" evidence="1">
    <location>
        <begin position="512"/>
        <end position="521"/>
    </location>
</feature>
<evidence type="ECO:0000313" key="4">
    <source>
        <dbReference type="Proteomes" id="UP001159428"/>
    </source>
</evidence>
<dbReference type="PROSITE" id="PS50011">
    <property type="entry name" value="PROTEIN_KINASE_DOM"/>
    <property type="match status" value="2"/>
</dbReference>
<reference evidence="3 4" key="1">
    <citation type="submission" date="2022-05" db="EMBL/GenBank/DDBJ databases">
        <authorList>
            <consortium name="Genoscope - CEA"/>
            <person name="William W."/>
        </authorList>
    </citation>
    <scope>NUCLEOTIDE SEQUENCE [LARGE SCALE GENOMIC DNA]</scope>
</reference>
<dbReference type="InterPro" id="IPR011009">
    <property type="entry name" value="Kinase-like_dom_sf"/>
</dbReference>
<dbReference type="InterPro" id="IPR000719">
    <property type="entry name" value="Prot_kinase_dom"/>
</dbReference>
<dbReference type="PANTHER" id="PTHR24416:SF631">
    <property type="entry name" value="SERINE_THREONINE_TYROSINE KINASE 1"/>
    <property type="match status" value="1"/>
</dbReference>
<dbReference type="GO" id="GO:0007169">
    <property type="term" value="P:cell surface receptor protein tyrosine kinase signaling pathway"/>
    <property type="evidence" value="ECO:0007669"/>
    <property type="project" value="TreeGrafter"/>
</dbReference>
<dbReference type="EMBL" id="CALNXJ010000042">
    <property type="protein sequence ID" value="CAH3146938.1"/>
    <property type="molecule type" value="Genomic_DNA"/>
</dbReference>
<dbReference type="Proteomes" id="UP001159428">
    <property type="component" value="Unassembled WGS sequence"/>
</dbReference>
<name>A0AAU9XFR8_9CNID</name>
<dbReference type="GO" id="GO:0005524">
    <property type="term" value="F:ATP binding"/>
    <property type="evidence" value="ECO:0007669"/>
    <property type="project" value="InterPro"/>
</dbReference>
<sequence length="841" mass="96290">MNNISKENRIDACICLFNLVKEEVCREILEPLSRQVLLSPDSYVRSLMADALCLKDNSCCAITEEHLIDHLVTRFPALEVNKKIISQDDRCFIKKAVFRGREAVVKVMYVTNQNVRGRMPSDCQQANRRFIREAHFLSRIQKHPNFPILLSYNTETLPYHLITEYESQGNLLQLLQRTHDQQSRLEETLLLQMLINIADALQYLARLHLVHRSVMAKNVLVGDDNVCKLSGLHSLRPIDWGPLAEAEDVNDDLPLKWKAPECLMEYHYSTESDVWAFGVVMYEVLTLGCPPFGNLSDEDVYNHVTRGGTLLLEACFEDSENSLMKQCWEWKRSERISFPKLSSRLSKMNADLKTAGVARMKSRPYPHPLFAHVKVAAKREDDGSYTMIKESSRVVEKIRSEDELYHETLKKLSHQNISISILLKRCSPEIQIISMEGKFGNLKDYVLSGRKGGSCEKGALVTFLSQVASALDYLHTMHIVHGNLRAEHVIVESSNQVKVTRLGRSRRLSTRPNEETSKDCEESADMPPDATRWSAPEVISQGRYSHASDVWSFGVLAWELFAAFYDSNIMPRQTIPYYNHTNDEILQSIKKNQQLQKPLSCPDWIHFVIQECCSYEAKERPPAIALFDCLTCRNCKWNGPESPSLVAGKVQVVCLGQHKLLTVGAGEDTSKASVLQEDMPLDCARWSAPEVNFKGRYSHASDVWSFGVLAWELFAAFSSGENLPERTFPYHDLLDHVVGVSFVSNNLLQKPRSCPDWIDIIIRECLKYQAEERPPAIALYDCLTCRVPRQSWLIKLWIQNHNREEWPDLTICQPEDARHVLKEECRPQREDIEKMCQKGFD</sequence>
<feature type="region of interest" description="Disordered" evidence="1">
    <location>
        <begin position="503"/>
        <end position="531"/>
    </location>
</feature>
<evidence type="ECO:0000259" key="2">
    <source>
        <dbReference type="PROSITE" id="PS50011"/>
    </source>
</evidence>
<accession>A0AAU9XFR8</accession>
<feature type="domain" description="Protein kinase" evidence="2">
    <location>
        <begin position="359"/>
        <end position="645"/>
    </location>
</feature>
<organism evidence="3 4">
    <name type="scientific">Pocillopora meandrina</name>
    <dbReference type="NCBI Taxonomy" id="46732"/>
    <lineage>
        <taxon>Eukaryota</taxon>
        <taxon>Metazoa</taxon>
        <taxon>Cnidaria</taxon>
        <taxon>Anthozoa</taxon>
        <taxon>Hexacorallia</taxon>
        <taxon>Scleractinia</taxon>
        <taxon>Astrocoeniina</taxon>
        <taxon>Pocilloporidae</taxon>
        <taxon>Pocillopora</taxon>
    </lineage>
</organism>
<dbReference type="GO" id="GO:0005886">
    <property type="term" value="C:plasma membrane"/>
    <property type="evidence" value="ECO:0007669"/>
    <property type="project" value="TreeGrafter"/>
</dbReference>
<dbReference type="PRINTS" id="PR00109">
    <property type="entry name" value="TYRKINASE"/>
</dbReference>
<feature type="domain" description="Protein kinase" evidence="2">
    <location>
        <begin position="79"/>
        <end position="370"/>
    </location>
</feature>